<dbReference type="Pfam" id="PF00872">
    <property type="entry name" value="Transposase_mut"/>
    <property type="match status" value="2"/>
</dbReference>
<evidence type="ECO:0000256" key="4">
    <source>
        <dbReference type="ARBA" id="ARBA00023125"/>
    </source>
</evidence>
<name>A0A5K1ILJ3_9ACTN</name>
<keyword evidence="5 6" id="KW-0233">DNA recombination</keyword>
<dbReference type="Proteomes" id="UP000361836">
    <property type="component" value="Unassembled WGS sequence"/>
</dbReference>
<dbReference type="InterPro" id="IPR001207">
    <property type="entry name" value="Transposase_mutator"/>
</dbReference>
<keyword evidence="3 6" id="KW-0815">Transposition</keyword>
<dbReference type="EMBL" id="CABWIE010000004">
    <property type="protein sequence ID" value="VWL88141.1"/>
    <property type="molecule type" value="Genomic_DNA"/>
</dbReference>
<comment type="function">
    <text evidence="1 6">Required for the transposition of the insertion element.</text>
</comment>
<dbReference type="GO" id="GO:0004803">
    <property type="term" value="F:transposase activity"/>
    <property type="evidence" value="ECO:0007669"/>
    <property type="project" value="UniProtKB-UniRule"/>
</dbReference>
<dbReference type="PANTHER" id="PTHR33217">
    <property type="entry name" value="TRANSPOSASE FOR INSERTION SEQUENCE ELEMENT IS1081"/>
    <property type="match status" value="1"/>
</dbReference>
<evidence type="ECO:0000256" key="5">
    <source>
        <dbReference type="ARBA" id="ARBA00023172"/>
    </source>
</evidence>
<evidence type="ECO:0000256" key="6">
    <source>
        <dbReference type="RuleBase" id="RU365089"/>
    </source>
</evidence>
<dbReference type="AlphaFoldDB" id="A0A5K1ILJ3"/>
<evidence type="ECO:0000256" key="3">
    <source>
        <dbReference type="ARBA" id="ARBA00022578"/>
    </source>
</evidence>
<organism evidence="7 8">
    <name type="scientific">Collinsella aerofaciens</name>
    <dbReference type="NCBI Taxonomy" id="74426"/>
    <lineage>
        <taxon>Bacteria</taxon>
        <taxon>Bacillati</taxon>
        <taxon>Actinomycetota</taxon>
        <taxon>Coriobacteriia</taxon>
        <taxon>Coriobacteriales</taxon>
        <taxon>Coriobacteriaceae</taxon>
        <taxon>Collinsella</taxon>
    </lineage>
</organism>
<evidence type="ECO:0000313" key="8">
    <source>
        <dbReference type="Proteomes" id="UP000361836"/>
    </source>
</evidence>
<protein>
    <recommendedName>
        <fullName evidence="6">Mutator family transposase</fullName>
    </recommendedName>
</protein>
<evidence type="ECO:0000313" key="7">
    <source>
        <dbReference type="EMBL" id="VWL88141.1"/>
    </source>
</evidence>
<dbReference type="GO" id="GO:0006313">
    <property type="term" value="P:DNA transposition"/>
    <property type="evidence" value="ECO:0007669"/>
    <property type="project" value="UniProtKB-UniRule"/>
</dbReference>
<reference evidence="7 8" key="1">
    <citation type="submission" date="2019-10" db="EMBL/GenBank/DDBJ databases">
        <authorList>
            <person name="Wolf R A."/>
        </authorList>
    </citation>
    <scope>NUCLEOTIDE SEQUENCE [LARGE SCALE GENOMIC DNA]</scope>
    <source>
        <strain evidence="7">Collinsella_aerofaciens_MC2</strain>
    </source>
</reference>
<keyword evidence="4 6" id="KW-0238">DNA-binding</keyword>
<comment type="similarity">
    <text evidence="2 6">Belongs to the transposase mutator family.</text>
</comment>
<evidence type="ECO:0000256" key="1">
    <source>
        <dbReference type="ARBA" id="ARBA00002190"/>
    </source>
</evidence>
<accession>A0A5K1ILJ3</accession>
<dbReference type="GO" id="GO:0003677">
    <property type="term" value="F:DNA binding"/>
    <property type="evidence" value="ECO:0007669"/>
    <property type="project" value="UniProtKB-UniRule"/>
</dbReference>
<gene>
    <name evidence="7" type="ORF">KCJAJFAP_01577</name>
</gene>
<proteinExistence type="inferred from homology"/>
<dbReference type="PANTHER" id="PTHR33217:SF7">
    <property type="entry name" value="TRANSPOSASE FOR INSERTION SEQUENCE ELEMENT IS1081"/>
    <property type="match status" value="1"/>
</dbReference>
<sequence length="155" mass="17612">MRNTVEETLNAPLDEKVSELVGAERYERTAGREAYRSGYYAKRLITGVGEIELSVPKLCGAAARTVRNGFTETLANTEFPPEHWRRIRTNNGIERINREIRGRTRVVGTFPDDNSALMLVTARLKCIVEHEWGKRRYVDMSKLEEMGEPKGKAEG</sequence>
<keyword evidence="6" id="KW-0814">Transposable element</keyword>
<keyword evidence="8" id="KW-1185">Reference proteome</keyword>
<evidence type="ECO:0000256" key="2">
    <source>
        <dbReference type="ARBA" id="ARBA00010961"/>
    </source>
</evidence>